<dbReference type="RefSeq" id="WP_255852760.1">
    <property type="nucleotide sequence ID" value="NZ_CP073347.1"/>
</dbReference>
<feature type="compositionally biased region" description="Polar residues" evidence="1">
    <location>
        <begin position="33"/>
        <end position="46"/>
    </location>
</feature>
<dbReference type="EMBL" id="CP073347">
    <property type="protein sequence ID" value="UTW10708.1"/>
    <property type="molecule type" value="Genomic_DNA"/>
</dbReference>
<reference evidence="3" key="1">
    <citation type="submission" date="2021-04" db="EMBL/GenBank/DDBJ databases">
        <title>Oceanospirillales bacteria with DddD are important DMSP degraders in coastal seawater.</title>
        <authorList>
            <person name="Liu J."/>
        </authorList>
    </citation>
    <scope>NUCLEOTIDE SEQUENCE</scope>
    <source>
        <strain evidence="3">D13-1</strain>
    </source>
</reference>
<evidence type="ECO:0000256" key="1">
    <source>
        <dbReference type="SAM" id="MobiDB-lite"/>
    </source>
</evidence>
<gene>
    <name evidence="3" type="ORF">KDW95_15610</name>
</gene>
<dbReference type="Proteomes" id="UP001058461">
    <property type="component" value="Chromosome"/>
</dbReference>
<name>A0ABY5HEC2_9GAMM</name>
<feature type="chain" id="PRO_5047351153" evidence="2">
    <location>
        <begin position="23"/>
        <end position="123"/>
    </location>
</feature>
<proteinExistence type="predicted"/>
<accession>A0ABY5HEC2</accession>
<feature type="compositionally biased region" description="Polar residues" evidence="1">
    <location>
        <begin position="58"/>
        <end position="70"/>
    </location>
</feature>
<evidence type="ECO:0000313" key="3">
    <source>
        <dbReference type="EMBL" id="UTW10708.1"/>
    </source>
</evidence>
<feature type="compositionally biased region" description="Polar residues" evidence="1">
    <location>
        <begin position="84"/>
        <end position="101"/>
    </location>
</feature>
<organism evidence="3 4">
    <name type="scientific">Marinobacterium rhizophilum</name>
    <dbReference type="NCBI Taxonomy" id="420402"/>
    <lineage>
        <taxon>Bacteria</taxon>
        <taxon>Pseudomonadati</taxon>
        <taxon>Pseudomonadota</taxon>
        <taxon>Gammaproteobacteria</taxon>
        <taxon>Oceanospirillales</taxon>
        <taxon>Oceanospirillaceae</taxon>
        <taxon>Marinobacterium</taxon>
    </lineage>
</organism>
<feature type="region of interest" description="Disordered" evidence="1">
    <location>
        <begin position="30"/>
        <end position="123"/>
    </location>
</feature>
<keyword evidence="4" id="KW-1185">Reference proteome</keyword>
<evidence type="ECO:0000256" key="2">
    <source>
        <dbReference type="SAM" id="SignalP"/>
    </source>
</evidence>
<evidence type="ECO:0000313" key="4">
    <source>
        <dbReference type="Proteomes" id="UP001058461"/>
    </source>
</evidence>
<feature type="signal peptide" evidence="2">
    <location>
        <begin position="1"/>
        <end position="22"/>
    </location>
</feature>
<keyword evidence="2" id="KW-0732">Signal</keyword>
<sequence length="123" mass="12909">MNAILKPALVTAGLLLGAQTQASSLVCDPQELHSPNIQSPAFSSQGPLLRMHGLPSDAASNIQPAGNATDLSPDGHGYHPGFESDSSQNPPSWSTPNTLCVPNQLAPRGQAPQQKRAPARIWL</sequence>
<protein>
    <submittedName>
        <fullName evidence="3">Uncharacterized protein</fullName>
    </submittedName>
</protein>